<dbReference type="InterPro" id="IPR019332">
    <property type="entry name" value="OSCP1"/>
</dbReference>
<dbReference type="PANTHER" id="PTHR21439">
    <property type="entry name" value="OXIDORED-NITRO DOMAIN-CONTAINING PROTEIN"/>
    <property type="match status" value="1"/>
</dbReference>
<evidence type="ECO:0000313" key="3">
    <source>
        <dbReference type="EMBL" id="KAH9517098.1"/>
    </source>
</evidence>
<dbReference type="EMBL" id="ASGP02000003">
    <property type="protein sequence ID" value="KAH9517098.1"/>
    <property type="molecule type" value="Genomic_DNA"/>
</dbReference>
<protein>
    <recommendedName>
        <fullName evidence="2">CUB domain-containing protein</fullName>
    </recommendedName>
</protein>
<reference evidence="3" key="1">
    <citation type="submission" date="2013-05" db="EMBL/GenBank/DDBJ databases">
        <authorList>
            <person name="Yim A.K.Y."/>
            <person name="Chan T.F."/>
            <person name="Ji K.M."/>
            <person name="Liu X.Y."/>
            <person name="Zhou J.W."/>
            <person name="Li R.Q."/>
            <person name="Yang K.Y."/>
            <person name="Li J."/>
            <person name="Li M."/>
            <person name="Law P.T.W."/>
            <person name="Wu Y.L."/>
            <person name="Cai Z.L."/>
            <person name="Qin H."/>
            <person name="Bao Y."/>
            <person name="Leung R.K.K."/>
            <person name="Ng P.K.S."/>
            <person name="Zou J."/>
            <person name="Zhong X.J."/>
            <person name="Ran P.X."/>
            <person name="Zhong N.S."/>
            <person name="Liu Z.G."/>
            <person name="Tsui S.K.W."/>
        </authorList>
    </citation>
    <scope>NUCLEOTIDE SEQUENCE</scope>
    <source>
        <strain evidence="3">Derf</strain>
        <tissue evidence="3">Whole organism</tissue>
    </source>
</reference>
<comment type="caution">
    <text evidence="3">The sequence shown here is derived from an EMBL/GenBank/DDBJ whole genome shotgun (WGS) entry which is preliminary data.</text>
</comment>
<dbReference type="Proteomes" id="UP000790347">
    <property type="component" value="Unassembled WGS sequence"/>
</dbReference>
<sequence>MMIWTKLCLVIVFSIFTSFISYSDQQLFRPGQEPQNVINSLLTPILLRSECTAAVDNRMGLCMPKSACLSSGGYVAGTCGYDQGTCRAVVTSNETYFVSPNYPNLLTGRVDPPVCIFTLQRNPLIIKFPVCQIRIDFDEFSLAPHYNGACGNSITDSFLVSGASNFNQSGLPISGLCGEMTGQHIYLDVDPEKTDEPLLLIVNTANQQEYNRKWSIRIRQIPCKSQYRGNDFINYLSPLTNEMATVIVVDFIAPAGCLQYYTALNGNIESFNYRTTNLPVVTSTTPKSIQIVDTKIANNYLNNLNYGVCIAKHPRICAIRYSAIEFDFGGSLADSSTPGDKCISTQTLASDGDFLVIPFGTDQLKSNLIDRYCGQRFSPTPTAALTNADVYSYINPYVIYTKKMAIDTFPILYFNMSGEMIYIIDQRLEAQNIGQSKAKRVLNDIILSIFNSKLISEVFKPHNTITFYVLRTIFEKLVHSSIMRLNEQSMNKLFDLMIMVIKYQLFSCPKPSDIMTITDNHFNSIIEMLKNNNNDDDDDQQNKHSESSNNNNIVEIVNIVRNQFIFHYQNYDLIRFQQIRYNLLNFLKDIRTRVSIFLREGTQTNDGVFIIPYQDVHVECECQIPGVVRYFRGSYNEIIRTEHFDVGGHYVIDESRTQLGLNIYKKEIESKQNVREQKSDDTTTVINDRKEMDLLAKLICKTPEDDRRRSVVELKFDFLSNDIDNNDKSMTTNDNGNNSIQIIDPNEHNNEQLIKIIHDLEECSLVSNDQDNHAKPTNNQTADDDIDLLELMDS</sequence>
<keyword evidence="4" id="KW-1185">Reference proteome</keyword>
<proteinExistence type="predicted"/>
<accession>A0A922HZP5</accession>
<gene>
    <name evidence="3" type="ORF">DERF_007798</name>
</gene>
<reference evidence="3" key="2">
    <citation type="journal article" date="2022" name="Res Sq">
        <title>Comparative Genomics Reveals Insights into the Divergent Evolution of Astigmatic Mites and Household Pest Adaptations.</title>
        <authorList>
            <person name="Xiong Q."/>
            <person name="Wan A.T.-Y."/>
            <person name="Liu X.-Y."/>
            <person name="Fung C.S.-H."/>
            <person name="Xiao X."/>
            <person name="Malainual N."/>
            <person name="Hou J."/>
            <person name="Wang L."/>
            <person name="Wang M."/>
            <person name="Yang K."/>
            <person name="Cui Y."/>
            <person name="Leung E."/>
            <person name="Nong W."/>
            <person name="Shin S.-K."/>
            <person name="Au S."/>
            <person name="Jeong K.Y."/>
            <person name="Chew F.T."/>
            <person name="Hui J."/>
            <person name="Leung T.F."/>
            <person name="Tungtrongchitr A."/>
            <person name="Zhong N."/>
            <person name="Liu Z."/>
            <person name="Tsui S."/>
        </authorList>
    </citation>
    <scope>NUCLEOTIDE SEQUENCE</scope>
    <source>
        <strain evidence="3">Derf</strain>
        <tissue evidence="3">Whole organism</tissue>
    </source>
</reference>
<feature type="chain" id="PRO_5037893932" description="CUB domain-containing protein" evidence="1">
    <location>
        <begin position="24"/>
        <end position="794"/>
    </location>
</feature>
<feature type="domain" description="CUB" evidence="2">
    <location>
        <begin position="254"/>
        <end position="402"/>
    </location>
</feature>
<dbReference type="GO" id="GO:0005886">
    <property type="term" value="C:plasma membrane"/>
    <property type="evidence" value="ECO:0007669"/>
    <property type="project" value="TreeGrafter"/>
</dbReference>
<evidence type="ECO:0000259" key="2">
    <source>
        <dbReference type="Pfam" id="PF26080"/>
    </source>
</evidence>
<dbReference type="Pfam" id="PF26080">
    <property type="entry name" value="CUB_animal"/>
    <property type="match status" value="1"/>
</dbReference>
<organism evidence="3 4">
    <name type="scientific">Dermatophagoides farinae</name>
    <name type="common">American house dust mite</name>
    <dbReference type="NCBI Taxonomy" id="6954"/>
    <lineage>
        <taxon>Eukaryota</taxon>
        <taxon>Metazoa</taxon>
        <taxon>Ecdysozoa</taxon>
        <taxon>Arthropoda</taxon>
        <taxon>Chelicerata</taxon>
        <taxon>Arachnida</taxon>
        <taxon>Acari</taxon>
        <taxon>Acariformes</taxon>
        <taxon>Sarcoptiformes</taxon>
        <taxon>Astigmata</taxon>
        <taxon>Psoroptidia</taxon>
        <taxon>Analgoidea</taxon>
        <taxon>Pyroglyphidae</taxon>
        <taxon>Dermatophagoidinae</taxon>
        <taxon>Dermatophagoides</taxon>
    </lineage>
</organism>
<keyword evidence="1" id="KW-0732">Signal</keyword>
<evidence type="ECO:0000313" key="4">
    <source>
        <dbReference type="Proteomes" id="UP000790347"/>
    </source>
</evidence>
<dbReference type="Pfam" id="PF10188">
    <property type="entry name" value="Oscp1"/>
    <property type="match status" value="1"/>
</dbReference>
<dbReference type="InterPro" id="IPR058698">
    <property type="entry name" value="CUB_metazoa"/>
</dbReference>
<dbReference type="PANTHER" id="PTHR21439:SF0">
    <property type="entry name" value="PROTEIN OSCP1"/>
    <property type="match status" value="1"/>
</dbReference>
<feature type="signal peptide" evidence="1">
    <location>
        <begin position="1"/>
        <end position="23"/>
    </location>
</feature>
<evidence type="ECO:0000256" key="1">
    <source>
        <dbReference type="SAM" id="SignalP"/>
    </source>
</evidence>
<dbReference type="GO" id="GO:0005737">
    <property type="term" value="C:cytoplasm"/>
    <property type="evidence" value="ECO:0007669"/>
    <property type="project" value="TreeGrafter"/>
</dbReference>
<name>A0A922HZP5_DERFA</name>
<dbReference type="AlphaFoldDB" id="A0A922HZP5"/>